<evidence type="ECO:0000256" key="2">
    <source>
        <dbReference type="ARBA" id="ARBA00022723"/>
    </source>
</evidence>
<dbReference type="Pfam" id="PF00172">
    <property type="entry name" value="Zn_clus"/>
    <property type="match status" value="1"/>
</dbReference>
<reference evidence="10 12" key="2">
    <citation type="submission" date="2018-07" db="EMBL/GenBank/DDBJ databases">
        <title>Draft Genome Assemblies for Five Robust Yarrowia lipolytica Strains Exhibiting High Lipid Production and Pentose Sugar Utilization and Sugar Alcohol Secretion from Undetoxified Lignocellulosic Biomass Hydrolysates.</title>
        <authorList>
            <consortium name="DOE Joint Genome Institute"/>
            <person name="Walker C."/>
            <person name="Ryu S."/>
            <person name="Na H."/>
            <person name="Zane M."/>
            <person name="LaButti K."/>
            <person name="Lipzen A."/>
            <person name="Haridas S."/>
            <person name="Barry K."/>
            <person name="Grigoriev I.V."/>
            <person name="Quarterman J."/>
            <person name="Slininger P."/>
            <person name="Dien B."/>
            <person name="Trinh C.T."/>
        </authorList>
    </citation>
    <scope>NUCLEOTIDE SEQUENCE [LARGE SCALE GENOMIC DNA]</scope>
    <source>
        <strain evidence="10 12">YB392</strain>
    </source>
</reference>
<dbReference type="InterPro" id="IPR001138">
    <property type="entry name" value="Zn2Cys6_DnaBD"/>
</dbReference>
<dbReference type="OrthoDB" id="4064873at2759"/>
<dbReference type="Proteomes" id="UP000256601">
    <property type="component" value="Unassembled WGS sequence"/>
</dbReference>
<dbReference type="CDD" id="cd00067">
    <property type="entry name" value="GAL4"/>
    <property type="match status" value="1"/>
</dbReference>
<organism evidence="9 11">
    <name type="scientific">Yarrowia lipolytica</name>
    <name type="common">Candida lipolytica</name>
    <dbReference type="NCBI Taxonomy" id="4952"/>
    <lineage>
        <taxon>Eukaryota</taxon>
        <taxon>Fungi</taxon>
        <taxon>Dikarya</taxon>
        <taxon>Ascomycota</taxon>
        <taxon>Saccharomycotina</taxon>
        <taxon>Dipodascomycetes</taxon>
        <taxon>Dipodascales</taxon>
        <taxon>Dipodascales incertae sedis</taxon>
        <taxon>Yarrowia</taxon>
    </lineage>
</organism>
<dbReference type="GeneID" id="2908907"/>
<dbReference type="VEuPathDB" id="FungiDB:YALI1_F22171g"/>
<dbReference type="OMA" id="YDLVLCI"/>
<dbReference type="GO" id="GO:0000981">
    <property type="term" value="F:DNA-binding transcription factor activity, RNA polymerase II-specific"/>
    <property type="evidence" value="ECO:0007669"/>
    <property type="project" value="InterPro"/>
</dbReference>
<dbReference type="EMBL" id="CP017558">
    <property type="protein sequence ID" value="AOW07276.1"/>
    <property type="molecule type" value="Genomic_DNA"/>
</dbReference>
<evidence type="ECO:0000256" key="1">
    <source>
        <dbReference type="ARBA" id="ARBA00004123"/>
    </source>
</evidence>
<dbReference type="SMART" id="SM00906">
    <property type="entry name" value="Fungal_trans"/>
    <property type="match status" value="1"/>
</dbReference>
<feature type="compositionally biased region" description="Polar residues" evidence="7">
    <location>
        <begin position="104"/>
        <end position="124"/>
    </location>
</feature>
<dbReference type="EMBL" id="KZ859003">
    <property type="protein sequence ID" value="RDW25410.1"/>
    <property type="molecule type" value="Genomic_DNA"/>
</dbReference>
<dbReference type="PANTHER" id="PTHR47540">
    <property type="entry name" value="THIAMINE REPRESSIBLE GENES REGULATORY PROTEIN THI5"/>
    <property type="match status" value="1"/>
</dbReference>
<feature type="region of interest" description="Disordered" evidence="7">
    <location>
        <begin position="287"/>
        <end position="308"/>
    </location>
</feature>
<evidence type="ECO:0000313" key="10">
    <source>
        <dbReference type="EMBL" id="RDW25410.1"/>
    </source>
</evidence>
<dbReference type="Proteomes" id="UP000182444">
    <property type="component" value="Chromosome 1F"/>
</dbReference>
<dbReference type="eggNOG" id="ENOG502RBGV">
    <property type="taxonomic scope" value="Eukaryota"/>
</dbReference>
<keyword evidence="2" id="KW-0479">Metal-binding</keyword>
<evidence type="ECO:0000256" key="5">
    <source>
        <dbReference type="ARBA" id="ARBA00023163"/>
    </source>
</evidence>
<dbReference type="InterPro" id="IPR051711">
    <property type="entry name" value="Stress_Response_Reg"/>
</dbReference>
<dbReference type="GO" id="GO:0005634">
    <property type="term" value="C:nucleus"/>
    <property type="evidence" value="ECO:0007669"/>
    <property type="project" value="UniProtKB-SubCell"/>
</dbReference>
<dbReference type="GO" id="GO:0006351">
    <property type="term" value="P:DNA-templated transcription"/>
    <property type="evidence" value="ECO:0007669"/>
    <property type="project" value="InterPro"/>
</dbReference>
<comment type="subcellular location">
    <subcellularLocation>
        <location evidence="1">Nucleus</location>
    </subcellularLocation>
</comment>
<keyword evidence="4" id="KW-0238">DNA-binding</keyword>
<dbReference type="GO" id="GO:0045944">
    <property type="term" value="P:positive regulation of transcription by RNA polymerase II"/>
    <property type="evidence" value="ECO:0007669"/>
    <property type="project" value="TreeGrafter"/>
</dbReference>
<dbReference type="VEuPathDB" id="FungiDB:YALI0_F16599g"/>
<proteinExistence type="predicted"/>
<dbReference type="AlphaFoldDB" id="A0A1D8NNR9"/>
<evidence type="ECO:0000259" key="8">
    <source>
        <dbReference type="PROSITE" id="PS50048"/>
    </source>
</evidence>
<dbReference type="Pfam" id="PF04082">
    <property type="entry name" value="Fungal_trans"/>
    <property type="match status" value="1"/>
</dbReference>
<dbReference type="PROSITE" id="PS00463">
    <property type="entry name" value="ZN2_CY6_FUNGAL_1"/>
    <property type="match status" value="1"/>
</dbReference>
<dbReference type="GO" id="GO:0008270">
    <property type="term" value="F:zinc ion binding"/>
    <property type="evidence" value="ECO:0007669"/>
    <property type="project" value="InterPro"/>
</dbReference>
<accession>A0A1D8NNR9</accession>
<evidence type="ECO:0000256" key="6">
    <source>
        <dbReference type="ARBA" id="ARBA00023242"/>
    </source>
</evidence>
<dbReference type="CDD" id="cd12148">
    <property type="entry name" value="fungal_TF_MHR"/>
    <property type="match status" value="1"/>
</dbReference>
<dbReference type="RefSeq" id="XP_505501.1">
    <property type="nucleotide sequence ID" value="XM_505501.1"/>
</dbReference>
<evidence type="ECO:0000256" key="3">
    <source>
        <dbReference type="ARBA" id="ARBA00023015"/>
    </source>
</evidence>
<gene>
    <name evidence="10" type="ORF">B0I71DRAFT_41293</name>
    <name evidence="9" type="ORF">YALI1_F22171g</name>
</gene>
<feature type="domain" description="Zn(2)-C6 fungal-type" evidence="8">
    <location>
        <begin position="19"/>
        <end position="48"/>
    </location>
</feature>
<keyword evidence="5" id="KW-0804">Transcription</keyword>
<dbReference type="GO" id="GO:0043565">
    <property type="term" value="F:sequence-specific DNA binding"/>
    <property type="evidence" value="ECO:0007669"/>
    <property type="project" value="TreeGrafter"/>
</dbReference>
<sequence>MSTTSPPEKKRKREKVARACKRCKHRKVKCDGKFPCETCIRAGAQCVYLGAEREHMTFQECYHKDEDENRDTAHLIAMPPGPPCSEGIRATHESNHLDEEVTSGQAHVTQPSQINGNIGSNVNTGLPGPGSIPANGVNGLPNQHPRHDSTQGSSHGSNAGLPNSLGGSNPYMNVPSTILPPIRKTKYTKNFTYYIAPLMAKCIQDGLGKEGAKKIAVPRYQAYGWNMSGIHYLKSRSLASSDPLITEVRLWHLIDVYFKFLNPIFSPLCEGVFRTQLEKFYQTRESREVDPAPTSSHDAAGVNVADPPSDSCDKPEIRLFNALCHIACATAMRYLEVTTNEIFEAHLEETLFDDGYKTIQALSFEWQSLDLIQGWLLITFYLRMCHRQSSAWSALGQATRMCMGMYLFEDLQQDEEDLDPFDRQKQERVFWCAYTWDRILSLETGRPFSFRDDAITFERPTSYQNDGWLSITSYGLLKLAYVISLYSPSKGFRFERQIFEPEKKKIMLNALHAWNEEMKSIGLGFDDDLNRLPGVHASTYAFLRQQYYSVTYIFNVETLLQFSSGGSIRYDGIGSTNGLLSSAHGLLKLSLVMKREKCLISPLWLTLSTLFNTGCVLICFANVGIDWTNLADNLGNIVALVTDLQLSGKFIMADEILWGLKTLNHAVYLRLQRTQQIFRAVGIDHGSQAVNHGRFNRAVLTHQQTVSSPPQDLQKLMNPNGVEGVLFGAAMATGGGGEEEREPPHNWFGSFNWDDQWV</sequence>
<name>A0A1D8NNR9_YARLL</name>
<dbReference type="InterPro" id="IPR036864">
    <property type="entry name" value="Zn2-C6_fun-type_DNA-bd_sf"/>
</dbReference>
<dbReference type="Gene3D" id="4.10.240.10">
    <property type="entry name" value="Zn(2)-C6 fungal-type DNA-binding domain"/>
    <property type="match status" value="1"/>
</dbReference>
<keyword evidence="6" id="KW-0539">Nucleus</keyword>
<evidence type="ECO:0000313" key="9">
    <source>
        <dbReference type="EMBL" id="AOW07276.1"/>
    </source>
</evidence>
<feature type="region of interest" description="Disordered" evidence="7">
    <location>
        <begin position="104"/>
        <end position="168"/>
    </location>
</feature>
<evidence type="ECO:0000313" key="12">
    <source>
        <dbReference type="Proteomes" id="UP000256601"/>
    </source>
</evidence>
<dbReference type="PROSITE" id="PS50048">
    <property type="entry name" value="ZN2_CY6_FUNGAL_2"/>
    <property type="match status" value="1"/>
</dbReference>
<dbReference type="InterPro" id="IPR007219">
    <property type="entry name" value="XnlR_reg_dom"/>
</dbReference>
<dbReference type="SUPFAM" id="SSF57701">
    <property type="entry name" value="Zn2/Cys6 DNA-binding domain"/>
    <property type="match status" value="1"/>
</dbReference>
<feature type="compositionally biased region" description="Polar residues" evidence="7">
    <location>
        <begin position="150"/>
        <end position="168"/>
    </location>
</feature>
<dbReference type="SMART" id="SM00066">
    <property type="entry name" value="GAL4"/>
    <property type="match status" value="1"/>
</dbReference>
<protein>
    <submittedName>
        <fullName evidence="10">Fungal-specific transcription factor domain-domain-containing protein</fullName>
    </submittedName>
</protein>
<evidence type="ECO:0000256" key="7">
    <source>
        <dbReference type="SAM" id="MobiDB-lite"/>
    </source>
</evidence>
<evidence type="ECO:0000256" key="4">
    <source>
        <dbReference type="ARBA" id="ARBA00023125"/>
    </source>
</evidence>
<dbReference type="PANTHER" id="PTHR47540:SF2">
    <property type="entry name" value="ZN(II)2CYS6 TRANSCRIPTION FACTOR (EUROFUNG)"/>
    <property type="match status" value="1"/>
</dbReference>
<keyword evidence="3" id="KW-0805">Transcription regulation</keyword>
<reference evidence="9 11" key="1">
    <citation type="journal article" date="2016" name="PLoS ONE">
        <title>Sequence Assembly of Yarrowia lipolytica Strain W29/CLIB89 Shows Transposable Element Diversity.</title>
        <authorList>
            <person name="Magnan C."/>
            <person name="Yu J."/>
            <person name="Chang I."/>
            <person name="Jahn E."/>
            <person name="Kanomata Y."/>
            <person name="Wu J."/>
            <person name="Zeller M."/>
            <person name="Oakes M."/>
            <person name="Baldi P."/>
            <person name="Sandmeyer S."/>
        </authorList>
    </citation>
    <scope>NUCLEOTIDE SEQUENCE [LARGE SCALE GENOMIC DNA]</scope>
    <source>
        <strain evidence="9">CLIB89</strain>
        <strain evidence="11">CLIB89(W29)</strain>
    </source>
</reference>
<evidence type="ECO:0000313" key="11">
    <source>
        <dbReference type="Proteomes" id="UP000182444"/>
    </source>
</evidence>
<dbReference type="KEGG" id="yli:2908907"/>